<proteinExistence type="inferred from homology"/>
<dbReference type="PANTHER" id="PTHR18968">
    <property type="entry name" value="THIAMINE PYROPHOSPHATE ENZYMES"/>
    <property type="match status" value="1"/>
</dbReference>
<dbReference type="GO" id="GO:0005948">
    <property type="term" value="C:acetolactate synthase complex"/>
    <property type="evidence" value="ECO:0007669"/>
    <property type="project" value="TreeGrafter"/>
</dbReference>
<sequence length="609" mass="65791">MASIIPTANGESAKKHSYTVADVFLQALEEADVDYMFTVLGSDHPSIIEAYIRRQQDGKCKPKMLLFQHEMVAISAADGYARVTRKAQCVIVHVDVGTSALGQALHTASSGKAPILIFAGQAPYTLYGELPGSRSEHVQWYQDVPNQASIVAPFARYTNEIKSGEHVRMMVNRALLMASTGSCGPSYLTGTREALASSAQDVDLSPKPRPSYRLGGLPEDAVQDISQALLAAEKPLVVTGYLGRDGRAVQKLVQLADLVKGLTVFDFESRELSFPACHRAWLARATGAGPAIKNADVILVLDADVPWIPTKVRPSSSARIFHIDVDPRKEKMQLFDIFAEASFHAECHIVLQQLHDFISSSKQLSALQGVLEQRWTELGEAHASGLKILADRAAPRSDGSISSNHLFAALRRVLPRETMYVHDVVTNQVPFTEQLQHELPGTNLSKGSSGLGWAGGAAIGVKLAADKYHLNDKPDLRPRHPGEQAPLVCMCTGDGSFIFGVPSAVYWAQHKLETPFLSIVVNNGGWKATRSCINDVHPGGVAAQVTDAGLGIDLQDDGPDYVGIAVAASNGRLHGRKISEASKLDDALKEAVVVVEKEKRGALLEVVIR</sequence>
<dbReference type="SUPFAM" id="SSF52518">
    <property type="entry name" value="Thiamin diphosphate-binding fold (THDP-binding)"/>
    <property type="match status" value="2"/>
</dbReference>
<accession>A0AAV9JDP3</accession>
<dbReference type="CDD" id="cd07035">
    <property type="entry name" value="TPP_PYR_POX_like"/>
    <property type="match status" value="1"/>
</dbReference>
<keyword evidence="6" id="KW-1185">Reference proteome</keyword>
<protein>
    <recommendedName>
        <fullName evidence="7">Pyruvate decarboxylase</fullName>
    </recommendedName>
</protein>
<evidence type="ECO:0000256" key="2">
    <source>
        <dbReference type="ARBA" id="ARBA00023052"/>
    </source>
</evidence>
<evidence type="ECO:0000313" key="6">
    <source>
        <dbReference type="Proteomes" id="UP001324427"/>
    </source>
</evidence>
<dbReference type="InterPro" id="IPR011766">
    <property type="entry name" value="TPP_enzyme_TPP-bd"/>
</dbReference>
<dbReference type="GO" id="GO:0009099">
    <property type="term" value="P:L-valine biosynthetic process"/>
    <property type="evidence" value="ECO:0007669"/>
    <property type="project" value="TreeGrafter"/>
</dbReference>
<dbReference type="AlphaFoldDB" id="A0AAV9JDP3"/>
<dbReference type="Proteomes" id="UP001324427">
    <property type="component" value="Unassembled WGS sequence"/>
</dbReference>
<keyword evidence="2" id="KW-0786">Thiamine pyrophosphate</keyword>
<dbReference type="CDD" id="cd02002">
    <property type="entry name" value="TPP_BFDC"/>
    <property type="match status" value="1"/>
</dbReference>
<evidence type="ECO:0000313" key="5">
    <source>
        <dbReference type="EMBL" id="KAK4543131.1"/>
    </source>
</evidence>
<dbReference type="InterPro" id="IPR012001">
    <property type="entry name" value="Thiamin_PyroP_enz_TPP-bd_dom"/>
</dbReference>
<comment type="similarity">
    <text evidence="1">Belongs to the TPP enzyme family.</text>
</comment>
<gene>
    <name evidence="5" type="ORF">LTR36_005909</name>
</gene>
<evidence type="ECO:0008006" key="7">
    <source>
        <dbReference type="Google" id="ProtNLM"/>
    </source>
</evidence>
<evidence type="ECO:0000259" key="4">
    <source>
        <dbReference type="Pfam" id="PF02776"/>
    </source>
</evidence>
<reference evidence="5 6" key="1">
    <citation type="submission" date="2021-11" db="EMBL/GenBank/DDBJ databases">
        <title>Black yeast isolated from Biological Soil Crust.</title>
        <authorList>
            <person name="Kurbessoian T."/>
        </authorList>
    </citation>
    <scope>NUCLEOTIDE SEQUENCE [LARGE SCALE GENOMIC DNA]</scope>
    <source>
        <strain evidence="5 6">CCFEE 5522</strain>
    </source>
</reference>
<comment type="caution">
    <text evidence="5">The sequence shown here is derived from an EMBL/GenBank/DDBJ whole genome shotgun (WGS) entry which is preliminary data.</text>
</comment>
<dbReference type="GO" id="GO:0030976">
    <property type="term" value="F:thiamine pyrophosphate binding"/>
    <property type="evidence" value="ECO:0007669"/>
    <property type="project" value="InterPro"/>
</dbReference>
<dbReference type="GO" id="GO:0050660">
    <property type="term" value="F:flavin adenine dinucleotide binding"/>
    <property type="evidence" value="ECO:0007669"/>
    <property type="project" value="TreeGrafter"/>
</dbReference>
<feature type="domain" description="Thiamine pyrophosphate enzyme TPP-binding" evidence="3">
    <location>
        <begin position="443"/>
        <end position="606"/>
    </location>
</feature>
<dbReference type="NCBIfam" id="NF006203">
    <property type="entry name" value="PRK08327.1"/>
    <property type="match status" value="1"/>
</dbReference>
<dbReference type="GO" id="GO:0005739">
    <property type="term" value="C:mitochondrion"/>
    <property type="evidence" value="ECO:0007669"/>
    <property type="project" value="TreeGrafter"/>
</dbReference>
<dbReference type="Gene3D" id="3.40.50.1220">
    <property type="entry name" value="TPP-binding domain"/>
    <property type="match status" value="1"/>
</dbReference>
<dbReference type="GO" id="GO:0003984">
    <property type="term" value="F:acetolactate synthase activity"/>
    <property type="evidence" value="ECO:0007669"/>
    <property type="project" value="TreeGrafter"/>
</dbReference>
<dbReference type="Pfam" id="PF02775">
    <property type="entry name" value="TPP_enzyme_C"/>
    <property type="match status" value="1"/>
</dbReference>
<dbReference type="InterPro" id="IPR045229">
    <property type="entry name" value="TPP_enz"/>
</dbReference>
<evidence type="ECO:0000256" key="1">
    <source>
        <dbReference type="ARBA" id="ARBA00007812"/>
    </source>
</evidence>
<dbReference type="Pfam" id="PF02776">
    <property type="entry name" value="TPP_enzyme_N"/>
    <property type="match status" value="1"/>
</dbReference>
<dbReference type="GO" id="GO:0009097">
    <property type="term" value="P:isoleucine biosynthetic process"/>
    <property type="evidence" value="ECO:0007669"/>
    <property type="project" value="TreeGrafter"/>
</dbReference>
<name>A0AAV9JDP3_9PEZI</name>
<dbReference type="EMBL" id="JAVFHQ010000035">
    <property type="protein sequence ID" value="KAK4543131.1"/>
    <property type="molecule type" value="Genomic_DNA"/>
</dbReference>
<dbReference type="Gene3D" id="3.40.50.970">
    <property type="match status" value="2"/>
</dbReference>
<feature type="domain" description="Thiamine pyrophosphate enzyme N-terminal TPP-binding" evidence="4">
    <location>
        <begin position="19"/>
        <end position="138"/>
    </location>
</feature>
<organism evidence="5 6">
    <name type="scientific">Oleoguttula mirabilis</name>
    <dbReference type="NCBI Taxonomy" id="1507867"/>
    <lineage>
        <taxon>Eukaryota</taxon>
        <taxon>Fungi</taxon>
        <taxon>Dikarya</taxon>
        <taxon>Ascomycota</taxon>
        <taxon>Pezizomycotina</taxon>
        <taxon>Dothideomycetes</taxon>
        <taxon>Dothideomycetidae</taxon>
        <taxon>Mycosphaerellales</taxon>
        <taxon>Teratosphaeriaceae</taxon>
        <taxon>Oleoguttula</taxon>
    </lineage>
</organism>
<dbReference type="SUPFAM" id="SSF52467">
    <property type="entry name" value="DHS-like NAD/FAD-binding domain"/>
    <property type="match status" value="1"/>
</dbReference>
<dbReference type="InterPro" id="IPR029061">
    <property type="entry name" value="THDP-binding"/>
</dbReference>
<dbReference type="PANTHER" id="PTHR18968:SF164">
    <property type="entry name" value="PYRUVATE DECARBOXYLASE"/>
    <property type="match status" value="1"/>
</dbReference>
<evidence type="ECO:0000259" key="3">
    <source>
        <dbReference type="Pfam" id="PF02775"/>
    </source>
</evidence>
<dbReference type="InterPro" id="IPR029035">
    <property type="entry name" value="DHS-like_NAD/FAD-binding_dom"/>
</dbReference>